<dbReference type="Proteomes" id="UP000465601">
    <property type="component" value="Unassembled WGS sequence"/>
</dbReference>
<dbReference type="OrthoDB" id="1267107at2"/>
<dbReference type="AlphaFoldDB" id="A0A833HR39"/>
<evidence type="ECO:0000313" key="3">
    <source>
        <dbReference type="Proteomes" id="UP000465601"/>
    </source>
</evidence>
<reference evidence="2 3" key="1">
    <citation type="submission" date="2019-10" db="EMBL/GenBank/DDBJ databases">
        <title>Alkaliphilus serpentinus sp. nov. and Alkaliphilus pronyensis sp. nov., two novel anaerobic alkaliphilic species isolated from the serpentinized-hosted hydrothermal field of the Prony Bay (New Caledonia).</title>
        <authorList>
            <person name="Postec A."/>
        </authorList>
    </citation>
    <scope>NUCLEOTIDE SEQUENCE [LARGE SCALE GENOMIC DNA]</scope>
    <source>
        <strain evidence="2 3">LacT</strain>
    </source>
</reference>
<organism evidence="2 3">
    <name type="scientific">Alkaliphilus serpentinus</name>
    <dbReference type="NCBI Taxonomy" id="1482731"/>
    <lineage>
        <taxon>Bacteria</taxon>
        <taxon>Bacillati</taxon>
        <taxon>Bacillota</taxon>
        <taxon>Clostridia</taxon>
        <taxon>Peptostreptococcales</taxon>
        <taxon>Natronincolaceae</taxon>
        <taxon>Alkaliphilus</taxon>
    </lineage>
</organism>
<dbReference type="PROSITE" id="PS51257">
    <property type="entry name" value="PROKAR_LIPOPROTEIN"/>
    <property type="match status" value="1"/>
</dbReference>
<proteinExistence type="predicted"/>
<keyword evidence="3" id="KW-1185">Reference proteome</keyword>
<dbReference type="RefSeq" id="WP_151864631.1">
    <property type="nucleotide sequence ID" value="NZ_WBZB01000006.1"/>
</dbReference>
<accession>A0A833HR39</accession>
<evidence type="ECO:0000256" key="1">
    <source>
        <dbReference type="SAM" id="Coils"/>
    </source>
</evidence>
<feature type="coiled-coil region" evidence="1">
    <location>
        <begin position="38"/>
        <end position="65"/>
    </location>
</feature>
<name>A0A833HR39_9FIRM</name>
<gene>
    <name evidence="2" type="ORF">F8153_01775</name>
</gene>
<comment type="caution">
    <text evidence="2">The sequence shown here is derived from an EMBL/GenBank/DDBJ whole genome shotgun (WGS) entry which is preliminary data.</text>
</comment>
<keyword evidence="1" id="KW-0175">Coiled coil</keyword>
<sequence length="236" mass="27181">MEVINKKLKILVLVSILLIIPITIYGCTTGDGNAEEDLKEKDQIITDLTQEKEDLEVEVAELKGQLKENYTGRLLYNALYTVELLKDKNMDILSEMVHPSKGVRFSPYFYIDKEEDVVLSPEEVKGAFQNEEIYTWGNYDGSGEPIELTIEEYYHKFIYDEDFISPHLIGNNTSIGEGNIIDNLNEVYPDASFVEFHFEGIDPQYEGIDWRSLKLVFEEYGGTWYLIGIIHGQWTV</sequence>
<evidence type="ECO:0000313" key="2">
    <source>
        <dbReference type="EMBL" id="KAB3532819.1"/>
    </source>
</evidence>
<dbReference type="EMBL" id="WBZB01000006">
    <property type="protein sequence ID" value="KAB3532819.1"/>
    <property type="molecule type" value="Genomic_DNA"/>
</dbReference>
<protein>
    <submittedName>
        <fullName evidence="2">Uncharacterized protein</fullName>
    </submittedName>
</protein>